<proteinExistence type="predicted"/>
<dbReference type="RefSeq" id="WP_089713866.1">
    <property type="nucleotide sequence ID" value="NZ_FOBC01000013.1"/>
</dbReference>
<sequence length="80" mass="8868">MSGKQVERIVEQIRDKLPKFGSVEKAADEVRKDFEAVFGPLPEEIDLNISSASEGYLEGHDIKECPALVAIRLVVQGNRT</sequence>
<dbReference type="Proteomes" id="UP000198807">
    <property type="component" value="Unassembled WGS sequence"/>
</dbReference>
<dbReference type="OrthoDB" id="436461at2"/>
<keyword evidence="2" id="KW-1185">Reference proteome</keyword>
<name>A0A1H7RZD5_9GAMM</name>
<dbReference type="EMBL" id="FOBC01000013">
    <property type="protein sequence ID" value="SEL65650.1"/>
    <property type="molecule type" value="Genomic_DNA"/>
</dbReference>
<evidence type="ECO:0000313" key="1">
    <source>
        <dbReference type="EMBL" id="SEL65650.1"/>
    </source>
</evidence>
<dbReference type="AlphaFoldDB" id="A0A1H7RZD5"/>
<protein>
    <submittedName>
        <fullName evidence="1">Uncharacterized protein</fullName>
    </submittedName>
</protein>
<gene>
    <name evidence="1" type="ORF">SAMN04488129_11389</name>
</gene>
<reference evidence="2" key="1">
    <citation type="submission" date="2016-10" db="EMBL/GenBank/DDBJ databases">
        <authorList>
            <person name="Varghese N."/>
            <person name="Submissions S."/>
        </authorList>
    </citation>
    <scope>NUCLEOTIDE SEQUENCE [LARGE SCALE GENOMIC DNA]</scope>
    <source>
        <strain evidence="2">CGMCC 1.9150</strain>
    </source>
</reference>
<organism evidence="1 2">
    <name type="scientific">Halomonas daqiaonensis</name>
    <dbReference type="NCBI Taxonomy" id="650850"/>
    <lineage>
        <taxon>Bacteria</taxon>
        <taxon>Pseudomonadati</taxon>
        <taxon>Pseudomonadota</taxon>
        <taxon>Gammaproteobacteria</taxon>
        <taxon>Oceanospirillales</taxon>
        <taxon>Halomonadaceae</taxon>
        <taxon>Halomonas</taxon>
    </lineage>
</organism>
<accession>A0A1H7RZD5</accession>
<evidence type="ECO:0000313" key="2">
    <source>
        <dbReference type="Proteomes" id="UP000198807"/>
    </source>
</evidence>